<proteinExistence type="inferred from homology"/>
<dbReference type="PANTHER" id="PTHR33515">
    <property type="entry name" value="RIBOSOME-BINDING FACTOR A, CHLOROPLASTIC-RELATED"/>
    <property type="match status" value="1"/>
</dbReference>
<evidence type="ECO:0000313" key="5">
    <source>
        <dbReference type="Proteomes" id="UP000321567"/>
    </source>
</evidence>
<dbReference type="Proteomes" id="UP000321567">
    <property type="component" value="Unassembled WGS sequence"/>
</dbReference>
<name>A0A512HAB0_9PROT</name>
<comment type="function">
    <text evidence="2">One of several proteins that assist in the late maturation steps of the functional core of the 30S ribosomal subunit. Associates with free 30S ribosomal subunits (but not with 30S subunits that are part of 70S ribosomes or polysomes). Required for efficient processing of 16S rRNA. May interact with the 5'-terminal helix region of 16S rRNA.</text>
</comment>
<keyword evidence="2" id="KW-0963">Cytoplasm</keyword>
<dbReference type="OrthoDB" id="9805051at2"/>
<comment type="caution">
    <text evidence="4">The sequence shown here is derived from an EMBL/GenBank/DDBJ whole genome shotgun (WGS) entry which is preliminary data.</text>
</comment>
<organism evidence="4 5">
    <name type="scientific">Pararhodospirillum oryzae</name>
    <dbReference type="NCBI Taxonomy" id="478448"/>
    <lineage>
        <taxon>Bacteria</taxon>
        <taxon>Pseudomonadati</taxon>
        <taxon>Pseudomonadota</taxon>
        <taxon>Alphaproteobacteria</taxon>
        <taxon>Rhodospirillales</taxon>
        <taxon>Rhodospirillaceae</taxon>
        <taxon>Pararhodospirillum</taxon>
    </lineage>
</organism>
<dbReference type="Gene3D" id="3.30.300.20">
    <property type="match status" value="1"/>
</dbReference>
<evidence type="ECO:0000256" key="3">
    <source>
        <dbReference type="SAM" id="MobiDB-lite"/>
    </source>
</evidence>
<sequence length="157" mass="17269">MPRSIGKAPSQRQLRVGEEIRHALAEVFERGDIHEPALAGLALTVSEVRVSPDLRAATAFVMRLGGGDMNEVLAGLRRAKPFLRHCIAARLTTRYTPDLRFEPDESFDEAGHIAALLQDPVVRRDLEGTPAATGDEEQDSDPDDDRNDDPDTERKGS</sequence>
<comment type="subunit">
    <text evidence="2">Monomer. Binds 30S ribosomal subunits, but not 50S ribosomal subunits or 70S ribosomes.</text>
</comment>
<comment type="similarity">
    <text evidence="2">Belongs to the RbfA family.</text>
</comment>
<comment type="subcellular location">
    <subcellularLocation>
        <location evidence="2">Cytoplasm</location>
    </subcellularLocation>
</comment>
<dbReference type="InterPro" id="IPR000238">
    <property type="entry name" value="RbfA"/>
</dbReference>
<feature type="compositionally biased region" description="Acidic residues" evidence="3">
    <location>
        <begin position="134"/>
        <end position="151"/>
    </location>
</feature>
<dbReference type="PANTHER" id="PTHR33515:SF1">
    <property type="entry name" value="RIBOSOME-BINDING FACTOR A, CHLOROPLASTIC-RELATED"/>
    <property type="match status" value="1"/>
</dbReference>
<dbReference type="GO" id="GO:0005829">
    <property type="term" value="C:cytosol"/>
    <property type="evidence" value="ECO:0007669"/>
    <property type="project" value="TreeGrafter"/>
</dbReference>
<dbReference type="AlphaFoldDB" id="A0A512HAB0"/>
<gene>
    <name evidence="2 4" type="primary">rbfA</name>
    <name evidence="4" type="ORF">ROR02_24610</name>
</gene>
<feature type="region of interest" description="Disordered" evidence="3">
    <location>
        <begin position="118"/>
        <end position="157"/>
    </location>
</feature>
<accession>A0A512HAB0</accession>
<dbReference type="HAMAP" id="MF_00003">
    <property type="entry name" value="RbfA"/>
    <property type="match status" value="1"/>
</dbReference>
<dbReference type="NCBIfam" id="NF001802">
    <property type="entry name" value="PRK00521.2-5"/>
    <property type="match status" value="1"/>
</dbReference>
<dbReference type="RefSeq" id="WP_147164345.1">
    <property type="nucleotide sequence ID" value="NZ_BJZO01000071.1"/>
</dbReference>
<dbReference type="GO" id="GO:0043024">
    <property type="term" value="F:ribosomal small subunit binding"/>
    <property type="evidence" value="ECO:0007669"/>
    <property type="project" value="TreeGrafter"/>
</dbReference>
<dbReference type="Pfam" id="PF02033">
    <property type="entry name" value="RBFA"/>
    <property type="match status" value="1"/>
</dbReference>
<protein>
    <recommendedName>
        <fullName evidence="2">Ribosome-binding factor A</fullName>
    </recommendedName>
</protein>
<dbReference type="NCBIfam" id="TIGR00082">
    <property type="entry name" value="rbfA"/>
    <property type="match status" value="1"/>
</dbReference>
<evidence type="ECO:0000256" key="2">
    <source>
        <dbReference type="HAMAP-Rule" id="MF_00003"/>
    </source>
</evidence>
<dbReference type="GO" id="GO:0030490">
    <property type="term" value="P:maturation of SSU-rRNA"/>
    <property type="evidence" value="ECO:0007669"/>
    <property type="project" value="UniProtKB-UniRule"/>
</dbReference>
<evidence type="ECO:0000256" key="1">
    <source>
        <dbReference type="ARBA" id="ARBA00022517"/>
    </source>
</evidence>
<dbReference type="SUPFAM" id="SSF89919">
    <property type="entry name" value="Ribosome-binding factor A, RbfA"/>
    <property type="match status" value="1"/>
</dbReference>
<dbReference type="EMBL" id="BJZO01000071">
    <property type="protein sequence ID" value="GEO82330.1"/>
    <property type="molecule type" value="Genomic_DNA"/>
</dbReference>
<keyword evidence="5" id="KW-1185">Reference proteome</keyword>
<evidence type="ECO:0000313" key="4">
    <source>
        <dbReference type="EMBL" id="GEO82330.1"/>
    </source>
</evidence>
<dbReference type="InterPro" id="IPR023799">
    <property type="entry name" value="RbfA_dom_sf"/>
</dbReference>
<dbReference type="InterPro" id="IPR015946">
    <property type="entry name" value="KH_dom-like_a/b"/>
</dbReference>
<reference evidence="4 5" key="1">
    <citation type="submission" date="2019-07" db="EMBL/GenBank/DDBJ databases">
        <title>Whole genome shotgun sequence of Rhodospirillum oryzae NBRC 107573.</title>
        <authorList>
            <person name="Hosoyama A."/>
            <person name="Uohara A."/>
            <person name="Ohji S."/>
            <person name="Ichikawa N."/>
        </authorList>
    </citation>
    <scope>NUCLEOTIDE SEQUENCE [LARGE SCALE GENOMIC DNA]</scope>
    <source>
        <strain evidence="4 5">NBRC 107573</strain>
    </source>
</reference>
<keyword evidence="1 2" id="KW-0690">Ribosome biogenesis</keyword>